<keyword evidence="3" id="KW-1185">Reference proteome</keyword>
<dbReference type="HOGENOM" id="CLU_136025_3_3_6"/>
<dbReference type="Pfam" id="PF09723">
    <property type="entry name" value="Zn_ribbon_8"/>
    <property type="match status" value="1"/>
</dbReference>
<feature type="domain" description="Putative regulatory protein FmdB zinc ribbon" evidence="1">
    <location>
        <begin position="1"/>
        <end position="42"/>
    </location>
</feature>
<comment type="caution">
    <text evidence="2">The sequence shown here is derived from an EMBL/GenBank/DDBJ whole genome shotgun (WGS) entry which is preliminary data.</text>
</comment>
<dbReference type="InterPro" id="IPR013429">
    <property type="entry name" value="Regulatory_FmdB_Zinc_ribbon"/>
</dbReference>
<gene>
    <name evidence="2" type="ORF">HMPREF9444_01379</name>
</gene>
<proteinExistence type="predicted"/>
<dbReference type="eggNOG" id="COG2331">
    <property type="taxonomic scope" value="Bacteria"/>
</dbReference>
<dbReference type="NCBIfam" id="TIGR02605">
    <property type="entry name" value="CxxC_CxxC_SSSS"/>
    <property type="match status" value="1"/>
</dbReference>
<dbReference type="PANTHER" id="PTHR34404:SF2">
    <property type="entry name" value="CONSERVED SERINE RICH PROTEIN"/>
    <property type="match status" value="1"/>
</dbReference>
<organism evidence="2 3">
    <name type="scientific">Succinatimonas hippei (strain DSM 22608 / JCM 16073 / KCTC 15190 / YIT 12066)</name>
    <dbReference type="NCBI Taxonomy" id="762983"/>
    <lineage>
        <taxon>Bacteria</taxon>
        <taxon>Pseudomonadati</taxon>
        <taxon>Pseudomonadota</taxon>
        <taxon>Gammaproteobacteria</taxon>
        <taxon>Aeromonadales</taxon>
        <taxon>Succinivibrionaceae</taxon>
        <taxon>Succinatimonas</taxon>
    </lineage>
</organism>
<reference evidence="2 3" key="1">
    <citation type="submission" date="2011-01" db="EMBL/GenBank/DDBJ databases">
        <authorList>
            <person name="Weinstock G."/>
            <person name="Sodergren E."/>
            <person name="Clifton S."/>
            <person name="Fulton L."/>
            <person name="Fulton B."/>
            <person name="Courtney L."/>
            <person name="Fronick C."/>
            <person name="Harrison M."/>
            <person name="Strong C."/>
            <person name="Farmer C."/>
            <person name="Delahaunty K."/>
            <person name="Markovic C."/>
            <person name="Hall O."/>
            <person name="Minx P."/>
            <person name="Tomlinson C."/>
            <person name="Mitreva M."/>
            <person name="Hou S."/>
            <person name="Chen J."/>
            <person name="Wollam A."/>
            <person name="Pepin K.H."/>
            <person name="Johnson M."/>
            <person name="Bhonagiri V."/>
            <person name="Zhang X."/>
            <person name="Suruliraj S."/>
            <person name="Warren W."/>
            <person name="Chinwalla A."/>
            <person name="Mardis E.R."/>
            <person name="Wilson R.K."/>
        </authorList>
    </citation>
    <scope>NUCLEOTIDE SEQUENCE [LARGE SCALE GENOMIC DNA]</scope>
    <source>
        <strain evidence="3">DSM 22608 / JCM 16073 / KCTC 15190 / YIT 12066</strain>
    </source>
</reference>
<accession>E8LKX9</accession>
<dbReference type="AlphaFoldDB" id="E8LKX9"/>
<dbReference type="SMART" id="SM00834">
    <property type="entry name" value="CxxC_CXXC_SSSS"/>
    <property type="match status" value="1"/>
</dbReference>
<evidence type="ECO:0000313" key="2">
    <source>
        <dbReference type="EMBL" id="EFY06828.1"/>
    </source>
</evidence>
<dbReference type="PANTHER" id="PTHR34404">
    <property type="entry name" value="REGULATORY PROTEIN, FMDB FAMILY"/>
    <property type="match status" value="1"/>
</dbReference>
<dbReference type="Proteomes" id="UP000018458">
    <property type="component" value="Unassembled WGS sequence"/>
</dbReference>
<name>E8LKX9_SUCHY</name>
<evidence type="ECO:0000313" key="3">
    <source>
        <dbReference type="Proteomes" id="UP000018458"/>
    </source>
</evidence>
<dbReference type="Gene3D" id="2.20.28.30">
    <property type="entry name" value="RNA polymerase ii, chain L"/>
    <property type="match status" value="1"/>
</dbReference>
<protein>
    <submittedName>
        <fullName evidence="2">Putative regulatory protein (CxxC_CxxC_SSSS)</fullName>
    </submittedName>
</protein>
<evidence type="ECO:0000259" key="1">
    <source>
        <dbReference type="SMART" id="SM00834"/>
    </source>
</evidence>
<dbReference type="RefSeq" id="WP_009143567.1">
    <property type="nucleotide sequence ID" value="NZ_GL831012.1"/>
</dbReference>
<sequence>MPVYEYKCKNCNERITVKQGIKDPRLVVCPHCGQESLERLISLSGFELKGSGWFGRSADHNPSASHCSCDNCPHKR</sequence>
<dbReference type="EMBL" id="AEVO01000078">
    <property type="protein sequence ID" value="EFY06828.1"/>
    <property type="molecule type" value="Genomic_DNA"/>
</dbReference>
<dbReference type="STRING" id="762983.HMPREF9444_01379"/>